<dbReference type="GO" id="GO:0016020">
    <property type="term" value="C:membrane"/>
    <property type="evidence" value="ECO:0007669"/>
    <property type="project" value="InterPro"/>
</dbReference>
<keyword evidence="1" id="KW-1133">Transmembrane helix</keyword>
<name>A0A0C6FJK2_9HYPH</name>
<feature type="transmembrane region" description="Helical" evidence="1">
    <location>
        <begin position="21"/>
        <end position="40"/>
    </location>
</feature>
<dbReference type="EMBL" id="AP014704">
    <property type="protein sequence ID" value="BAQ45259.1"/>
    <property type="molecule type" value="Genomic_DNA"/>
</dbReference>
<feature type="transmembrane region" description="Helical" evidence="1">
    <location>
        <begin position="197"/>
        <end position="218"/>
    </location>
</feature>
<dbReference type="PIRSF" id="PIRSF038991">
    <property type="entry name" value="Protein_AbrB"/>
    <property type="match status" value="1"/>
</dbReference>
<reference evidence="3" key="2">
    <citation type="submission" date="2015-01" db="EMBL/GenBank/DDBJ databases">
        <title>Complete genome sequence of Methylobacterium aquaticum strain 22A.</title>
        <authorList>
            <person name="Tani A."/>
            <person name="Ogura Y."/>
            <person name="Hayashi T."/>
        </authorList>
    </citation>
    <scope>NUCLEOTIDE SEQUENCE [LARGE SCALE GENOMIC DNA]</scope>
    <source>
        <strain evidence="3">MA-22A</strain>
    </source>
</reference>
<feature type="transmembrane region" description="Helical" evidence="1">
    <location>
        <begin position="336"/>
        <end position="356"/>
    </location>
</feature>
<keyword evidence="1" id="KW-0472">Membrane</keyword>
<dbReference type="PATRIC" id="fig|270351.10.peg.1894"/>
<dbReference type="KEGG" id="maqu:Maq22A_c09860"/>
<feature type="transmembrane region" description="Helical" evidence="1">
    <location>
        <begin position="230"/>
        <end position="259"/>
    </location>
</feature>
<dbReference type="GO" id="GO:0010468">
    <property type="term" value="P:regulation of gene expression"/>
    <property type="evidence" value="ECO:0007669"/>
    <property type="project" value="InterPro"/>
</dbReference>
<evidence type="ECO:0000256" key="1">
    <source>
        <dbReference type="SAM" id="Phobius"/>
    </source>
</evidence>
<feature type="transmembrane region" description="Helical" evidence="1">
    <location>
        <begin position="167"/>
        <end position="185"/>
    </location>
</feature>
<evidence type="ECO:0000313" key="2">
    <source>
        <dbReference type="EMBL" id="BAQ45259.1"/>
    </source>
</evidence>
<dbReference type="AlphaFoldDB" id="A0A0C6FJK2"/>
<sequence length="367" mass="36889">MPDFPAAMDARPPAPLLSRRPLARTAILWAGLVLASGALAGLFQLAGFPAALLLGPMLAAIAFGVRGAPIRVPKVGFQAAQAMIGCLVAHAVNASIVATLMEDGLLILAVVGVTVVASAMTGWILTRIRLLPGTTAAWGSSPGGASAMVAMAEEFGADPRLVAFMQYVRVACVALTASVVARLLAGSGGTVPGGDMAPGPPAVLASLAVAGVGAWAGLRLRVPAGAMIGPLVLGAALHATGLAAMALPSWLLALAYAGIGWTVGLRFTPATVRATFHALPAVLVATFGLIGLCGLWAWGLTFLLPIDFLTAYLATSPGGLDSVAIIAVGTHSDVSFVLAVQTLRLLVVIVTGPLVAKWISRGAAPAA</sequence>
<dbReference type="STRING" id="270351.Maq22A_c09860"/>
<feature type="transmembrane region" description="Helical" evidence="1">
    <location>
        <begin position="279"/>
        <end position="304"/>
    </location>
</feature>
<dbReference type="PANTHER" id="PTHR38457">
    <property type="entry name" value="REGULATOR ABRB-RELATED"/>
    <property type="match status" value="1"/>
</dbReference>
<feature type="transmembrane region" description="Helical" evidence="1">
    <location>
        <begin position="77"/>
        <end position="98"/>
    </location>
</feature>
<feature type="transmembrane region" description="Helical" evidence="1">
    <location>
        <begin position="46"/>
        <end position="65"/>
    </location>
</feature>
<keyword evidence="1" id="KW-0812">Transmembrane</keyword>
<gene>
    <name evidence="2" type="primary">abrB</name>
    <name evidence="2" type="ORF">Maq22A_c09860</name>
</gene>
<reference evidence="2 3" key="1">
    <citation type="journal article" date="2015" name="Genome Announc.">
        <title>Complete Genome Sequence of Methylobacterium aquaticum Strain 22A, Isolated from Racomitrium japonicum Moss.</title>
        <authorList>
            <person name="Tani A."/>
            <person name="Ogura Y."/>
            <person name="Hayashi T."/>
            <person name="Kimbara K."/>
        </authorList>
    </citation>
    <scope>NUCLEOTIDE SEQUENCE [LARGE SCALE GENOMIC DNA]</scope>
    <source>
        <strain evidence="2 3">MA-22A</strain>
    </source>
</reference>
<protein>
    <submittedName>
        <fullName evidence="2">AbrB family transcriptional regulator</fullName>
    </submittedName>
</protein>
<accession>A0A0C6FJK2</accession>
<organism evidence="2 3">
    <name type="scientific">Methylobacterium aquaticum</name>
    <dbReference type="NCBI Taxonomy" id="270351"/>
    <lineage>
        <taxon>Bacteria</taxon>
        <taxon>Pseudomonadati</taxon>
        <taxon>Pseudomonadota</taxon>
        <taxon>Alphaproteobacteria</taxon>
        <taxon>Hyphomicrobiales</taxon>
        <taxon>Methylobacteriaceae</taxon>
        <taxon>Methylobacterium</taxon>
    </lineage>
</organism>
<dbReference type="PANTHER" id="PTHR38457:SF1">
    <property type="entry name" value="REGULATOR ABRB-RELATED"/>
    <property type="match status" value="1"/>
</dbReference>
<feature type="transmembrane region" description="Helical" evidence="1">
    <location>
        <begin position="311"/>
        <end position="330"/>
    </location>
</feature>
<dbReference type="Proteomes" id="UP000061432">
    <property type="component" value="Chromosome"/>
</dbReference>
<dbReference type="InterPro" id="IPR007820">
    <property type="entry name" value="AbrB_fam"/>
</dbReference>
<dbReference type="InterPro" id="IPR017516">
    <property type="entry name" value="AbrB_dup"/>
</dbReference>
<proteinExistence type="predicted"/>
<dbReference type="Pfam" id="PF05145">
    <property type="entry name" value="AbrB"/>
    <property type="match status" value="1"/>
</dbReference>
<feature type="transmembrane region" description="Helical" evidence="1">
    <location>
        <begin position="104"/>
        <end position="125"/>
    </location>
</feature>
<dbReference type="NCBIfam" id="TIGR03082">
    <property type="entry name" value="Gneg_AbrB_dup"/>
    <property type="match status" value="2"/>
</dbReference>
<evidence type="ECO:0000313" key="3">
    <source>
        <dbReference type="Proteomes" id="UP000061432"/>
    </source>
</evidence>